<evidence type="ECO:0000313" key="9">
    <source>
        <dbReference type="EMBL" id="BCX82773.1"/>
    </source>
</evidence>
<keyword evidence="9" id="KW-0645">Protease</keyword>
<dbReference type="InterPro" id="IPR056739">
    <property type="entry name" value="NfeD_membrane"/>
</dbReference>
<dbReference type="RefSeq" id="WP_317705160.1">
    <property type="nucleotide sequence ID" value="NZ_AP024714.1"/>
</dbReference>
<evidence type="ECO:0000313" key="10">
    <source>
        <dbReference type="Proteomes" id="UP001321825"/>
    </source>
</evidence>
<dbReference type="SUPFAM" id="SSF141322">
    <property type="entry name" value="NfeD domain-like"/>
    <property type="match status" value="1"/>
</dbReference>
<proteinExistence type="predicted"/>
<evidence type="ECO:0000256" key="1">
    <source>
        <dbReference type="ARBA" id="ARBA00004141"/>
    </source>
</evidence>
<keyword evidence="10" id="KW-1185">Reference proteome</keyword>
<dbReference type="InterPro" id="IPR012340">
    <property type="entry name" value="NA-bd_OB-fold"/>
</dbReference>
<dbReference type="SUPFAM" id="SSF52096">
    <property type="entry name" value="ClpP/crotonase"/>
    <property type="match status" value="1"/>
</dbReference>
<evidence type="ECO:0000259" key="7">
    <source>
        <dbReference type="Pfam" id="PF24961"/>
    </source>
</evidence>
<dbReference type="PANTHER" id="PTHR33507:SF4">
    <property type="entry name" value="NODULATION COMPETITIVENESS PROTEIN NFED"/>
    <property type="match status" value="1"/>
</dbReference>
<dbReference type="GO" id="GO:0008233">
    <property type="term" value="F:peptidase activity"/>
    <property type="evidence" value="ECO:0007669"/>
    <property type="project" value="UniProtKB-KW"/>
</dbReference>
<keyword evidence="9" id="KW-0378">Hydrolase</keyword>
<feature type="transmembrane region" description="Helical" evidence="5">
    <location>
        <begin position="239"/>
        <end position="261"/>
    </location>
</feature>
<dbReference type="InterPro" id="IPR002810">
    <property type="entry name" value="NfeD-like_C"/>
</dbReference>
<organism evidence="9 10">
    <name type="scientific">Methylomarinovum caldicuralii</name>
    <dbReference type="NCBI Taxonomy" id="438856"/>
    <lineage>
        <taxon>Bacteria</taxon>
        <taxon>Pseudomonadati</taxon>
        <taxon>Pseudomonadota</taxon>
        <taxon>Gammaproteobacteria</taxon>
        <taxon>Methylococcales</taxon>
        <taxon>Methylothermaceae</taxon>
        <taxon>Methylomarinovum</taxon>
    </lineage>
</organism>
<feature type="transmembrane region" description="Helical" evidence="5">
    <location>
        <begin position="316"/>
        <end position="336"/>
    </location>
</feature>
<dbReference type="Gene3D" id="2.40.50.140">
    <property type="entry name" value="Nucleic acid-binding proteins"/>
    <property type="match status" value="1"/>
</dbReference>
<dbReference type="AlphaFoldDB" id="A0AAU9BUW8"/>
<dbReference type="InterPro" id="IPR052165">
    <property type="entry name" value="Membrane_assoc_protease"/>
</dbReference>
<dbReference type="PANTHER" id="PTHR33507">
    <property type="entry name" value="INNER MEMBRANE PROTEIN YBBJ"/>
    <property type="match status" value="1"/>
</dbReference>
<keyword evidence="2 5" id="KW-0812">Transmembrane</keyword>
<dbReference type="KEGG" id="mcau:MIT9_P2359"/>
<dbReference type="Pfam" id="PF24961">
    <property type="entry name" value="NfeD_membrane"/>
    <property type="match status" value="1"/>
</dbReference>
<dbReference type="CDD" id="cd07020">
    <property type="entry name" value="Clp_protease_NfeD_1"/>
    <property type="match status" value="1"/>
</dbReference>
<evidence type="ECO:0000256" key="4">
    <source>
        <dbReference type="ARBA" id="ARBA00023136"/>
    </source>
</evidence>
<evidence type="ECO:0000256" key="3">
    <source>
        <dbReference type="ARBA" id="ARBA00022989"/>
    </source>
</evidence>
<keyword evidence="4 5" id="KW-0472">Membrane</keyword>
<feature type="transmembrane region" description="Helical" evidence="5">
    <location>
        <begin position="348"/>
        <end position="368"/>
    </location>
</feature>
<feature type="domain" description="NfeD-like C-terminal" evidence="6">
    <location>
        <begin position="381"/>
        <end position="434"/>
    </location>
</feature>
<sequence length="440" mass="46548">MAIRRWLLLFLVCLPLLVRAGGVALQLDLEGPIGPAAADYVESGLAHAAEEGAVLVVLRIDTPGGLDASMRAIIKQIIASPVPVVAYVAPSGARAASAGTYIVYAAHVAAMAPATSIGAATPVQLGGLSPPGRGDKKKAKPAASAMERKMVNDAVAFIKGLAQMRGRNAEWAEKAVREAATLTAEEALRQKVIDLVATDIGDLLRRLDGRKVQVLGRTVTLDTDGLTLERWRPDWRTRLLAVLTDPNVAYILMLIGIYGLLFEFSNPGAVVPGVLGGICLLLALFAFQVLPVNYAGLGLILLGLALMVAEAFVPSFGILGIGGIVAFTLGSILLLDTGVPGFEIQRELILGFAIASGLLLIVGLGLVLRARRRPALTGAEEVLQHPAVALEDFEQEGWVLVLGERWRAVSDRPVRKGQRLKVVAVEGLTLHVTPIGEERP</sequence>
<evidence type="ECO:0000256" key="2">
    <source>
        <dbReference type="ARBA" id="ARBA00022692"/>
    </source>
</evidence>
<dbReference type="EMBL" id="AP024714">
    <property type="protein sequence ID" value="BCX82773.1"/>
    <property type="molecule type" value="Genomic_DNA"/>
</dbReference>
<reference evidence="10" key="1">
    <citation type="journal article" date="2024" name="Int. J. Syst. Evol. Microbiol.">
        <title>Methylomarinovum tepidoasis sp. nov., a moderately thermophilic methanotroph of the family Methylothermaceae isolated from a deep-sea hydrothermal field.</title>
        <authorList>
            <person name="Hirayama H."/>
            <person name="Takaki Y."/>
            <person name="Abe M."/>
            <person name="Miyazaki M."/>
            <person name="Uematsu K."/>
            <person name="Matsui Y."/>
            <person name="Takai K."/>
        </authorList>
    </citation>
    <scope>NUCLEOTIDE SEQUENCE [LARGE SCALE GENOMIC DNA]</scope>
    <source>
        <strain evidence="10">IT-9</strain>
    </source>
</reference>
<comment type="subcellular location">
    <subcellularLocation>
        <location evidence="1">Membrane</location>
        <topology evidence="1">Multi-pass membrane protein</topology>
    </subcellularLocation>
</comment>
<dbReference type="Gene3D" id="3.90.226.10">
    <property type="entry name" value="2-enoyl-CoA Hydratase, Chain A, domain 1"/>
    <property type="match status" value="1"/>
</dbReference>
<evidence type="ECO:0000259" key="8">
    <source>
        <dbReference type="Pfam" id="PF25145"/>
    </source>
</evidence>
<evidence type="ECO:0000256" key="5">
    <source>
        <dbReference type="SAM" id="Phobius"/>
    </source>
</evidence>
<name>A0AAU9BUW8_9GAMM</name>
<protein>
    <submittedName>
        <fullName evidence="9">Membrane-bound serine protease (ClpP class)</fullName>
    </submittedName>
</protein>
<feature type="transmembrane region" description="Helical" evidence="5">
    <location>
        <begin position="268"/>
        <end position="286"/>
    </location>
</feature>
<evidence type="ECO:0000259" key="6">
    <source>
        <dbReference type="Pfam" id="PF01957"/>
    </source>
</evidence>
<dbReference type="Proteomes" id="UP001321825">
    <property type="component" value="Chromosome"/>
</dbReference>
<dbReference type="Pfam" id="PF25145">
    <property type="entry name" value="NfeD1b_N"/>
    <property type="match status" value="1"/>
</dbReference>
<accession>A0AAU9BUW8</accession>
<gene>
    <name evidence="9" type="ORF">MIT9_P2359</name>
</gene>
<dbReference type="GO" id="GO:0016020">
    <property type="term" value="C:membrane"/>
    <property type="evidence" value="ECO:0007669"/>
    <property type="project" value="UniProtKB-SubCell"/>
</dbReference>
<dbReference type="FunFam" id="3.90.226.10:FF:000089">
    <property type="entry name" value="Membrane-bound serine protease"/>
    <property type="match status" value="1"/>
</dbReference>
<feature type="domain" description="NfeD integral membrane" evidence="7">
    <location>
        <begin position="247"/>
        <end position="362"/>
    </location>
</feature>
<dbReference type="GO" id="GO:0006508">
    <property type="term" value="P:proteolysis"/>
    <property type="evidence" value="ECO:0007669"/>
    <property type="project" value="UniProtKB-KW"/>
</dbReference>
<dbReference type="InterPro" id="IPR029045">
    <property type="entry name" value="ClpP/crotonase-like_dom_sf"/>
</dbReference>
<keyword evidence="3 5" id="KW-1133">Transmembrane helix</keyword>
<feature type="domain" description="NfeD1b N-terminal" evidence="8">
    <location>
        <begin position="37"/>
        <end position="212"/>
    </location>
</feature>
<dbReference type="InterPro" id="IPR056738">
    <property type="entry name" value="NfeD1b_N"/>
</dbReference>
<dbReference type="Pfam" id="PF01957">
    <property type="entry name" value="NfeD"/>
    <property type="match status" value="1"/>
</dbReference>